<dbReference type="Proteomes" id="UP000256379">
    <property type="component" value="Unassembled WGS sequence"/>
</dbReference>
<dbReference type="CDD" id="cd12797">
    <property type="entry name" value="M23_peptidase"/>
    <property type="match status" value="1"/>
</dbReference>
<keyword evidence="4" id="KW-1185">Reference proteome</keyword>
<dbReference type="InterPro" id="IPR050570">
    <property type="entry name" value="Cell_wall_metabolism_enzyme"/>
</dbReference>
<accession>A0A3D8IMQ8</accession>
<dbReference type="SUPFAM" id="SSF51261">
    <property type="entry name" value="Duplicated hybrid motif"/>
    <property type="match status" value="1"/>
</dbReference>
<keyword evidence="1" id="KW-0472">Membrane</keyword>
<reference evidence="3 4" key="1">
    <citation type="submission" date="2018-04" db="EMBL/GenBank/DDBJ databases">
        <title>Novel Campyloabacter and Helicobacter Species and Strains.</title>
        <authorList>
            <person name="Mannion A.J."/>
            <person name="Shen Z."/>
            <person name="Fox J.G."/>
        </authorList>
    </citation>
    <scope>NUCLEOTIDE SEQUENCE [LARGE SCALE GENOMIC DNA]</scope>
    <source>
        <strain evidence="3 4">MIT 17-337</strain>
    </source>
</reference>
<keyword evidence="1" id="KW-1133">Transmembrane helix</keyword>
<dbReference type="InterPro" id="IPR011055">
    <property type="entry name" value="Dup_hybrid_motif"/>
</dbReference>
<organism evidence="3 4">
    <name type="scientific">Helicobacter didelphidarum</name>
    <dbReference type="NCBI Taxonomy" id="2040648"/>
    <lineage>
        <taxon>Bacteria</taxon>
        <taxon>Pseudomonadati</taxon>
        <taxon>Campylobacterota</taxon>
        <taxon>Epsilonproteobacteria</taxon>
        <taxon>Campylobacterales</taxon>
        <taxon>Helicobacteraceae</taxon>
        <taxon>Helicobacter</taxon>
    </lineage>
</organism>
<dbReference type="RefSeq" id="WP_115542978.1">
    <property type="nucleotide sequence ID" value="NZ_NXLQ01000009.1"/>
</dbReference>
<keyword evidence="1" id="KW-0812">Transmembrane</keyword>
<proteinExistence type="predicted"/>
<dbReference type="Pfam" id="PF01551">
    <property type="entry name" value="Peptidase_M23"/>
    <property type="match status" value="1"/>
</dbReference>
<dbReference type="PANTHER" id="PTHR21666:SF270">
    <property type="entry name" value="MUREIN HYDROLASE ACTIVATOR ENVC"/>
    <property type="match status" value="1"/>
</dbReference>
<dbReference type="EMBL" id="NXLQ01000009">
    <property type="protein sequence ID" value="RDU65861.1"/>
    <property type="molecule type" value="Genomic_DNA"/>
</dbReference>
<sequence>MQRLIFSSFAIIFFFLIYFLLNSTNFERINPTVQLSVVKDKYITYLVDTSFYNPENDIKLNAFDSSGLSSYSVKVTNSRGEVLLENKEILLRKSKKLEVTLPKLSNLKNGDEILYSVSVYDWSNANFFKGNKTNITRRLIINTLAPQIQIVATSEQITHGGSALIAFTVRDLAQHKQQDDKQNEGIDKVIVSNGQNNFEAFPFINAQGKLIYISLIAWPITNTFFEGKIQVFDKAMNEQNVMIPISTNINQMRRKLNFVINEKYLSKIIKKLEENTMIPNDLATDIEKFQFFNESIRSQDNQRVVSFFQILKHTKVKENITRLNAFVPISNSTISGRFGDEYTYKYQKDIVGTSTRFGIVLFNNEDSAVISSNSGEVAFIGNLGEYGNLIALNHAFGLSTIYGYLKELPNIPENIESLDTIGYTGQSGFATTNSVYFATLVQGYFVNPQEWMNPEWVNTNINHVLEKVQHFGVRN</sequence>
<dbReference type="OrthoDB" id="9765786at2"/>
<dbReference type="Gene3D" id="2.70.70.10">
    <property type="entry name" value="Glucose Permease (Domain IIA)"/>
    <property type="match status" value="1"/>
</dbReference>
<evidence type="ECO:0000313" key="3">
    <source>
        <dbReference type="EMBL" id="RDU65861.1"/>
    </source>
</evidence>
<evidence type="ECO:0000256" key="1">
    <source>
        <dbReference type="SAM" id="Phobius"/>
    </source>
</evidence>
<comment type="caution">
    <text evidence="3">The sequence shown here is derived from an EMBL/GenBank/DDBJ whole genome shotgun (WGS) entry which is preliminary data.</text>
</comment>
<feature type="transmembrane region" description="Helical" evidence="1">
    <location>
        <begin position="5"/>
        <end position="21"/>
    </location>
</feature>
<evidence type="ECO:0000259" key="2">
    <source>
        <dbReference type="Pfam" id="PF01551"/>
    </source>
</evidence>
<dbReference type="AlphaFoldDB" id="A0A3D8IMQ8"/>
<evidence type="ECO:0000313" key="4">
    <source>
        <dbReference type="Proteomes" id="UP000256379"/>
    </source>
</evidence>
<name>A0A3D8IMQ8_9HELI</name>
<protein>
    <submittedName>
        <fullName evidence="3">M23 family peptidase</fullName>
    </submittedName>
</protein>
<dbReference type="GO" id="GO:0004222">
    <property type="term" value="F:metalloendopeptidase activity"/>
    <property type="evidence" value="ECO:0007669"/>
    <property type="project" value="TreeGrafter"/>
</dbReference>
<dbReference type="InterPro" id="IPR016047">
    <property type="entry name" value="M23ase_b-sheet_dom"/>
</dbReference>
<dbReference type="PANTHER" id="PTHR21666">
    <property type="entry name" value="PEPTIDASE-RELATED"/>
    <property type="match status" value="1"/>
</dbReference>
<gene>
    <name evidence="3" type="ORF">CQA53_05260</name>
</gene>
<feature type="domain" description="M23ase beta-sheet core" evidence="2">
    <location>
        <begin position="358"/>
        <end position="448"/>
    </location>
</feature>